<feature type="domain" description="Reverse transcriptase" evidence="1">
    <location>
        <begin position="12"/>
        <end position="182"/>
    </location>
</feature>
<dbReference type="PANTHER" id="PTHR46890">
    <property type="entry name" value="NON-LTR RETROLELEMENT REVERSE TRANSCRIPTASE-LIKE PROTEIN-RELATED"/>
    <property type="match status" value="1"/>
</dbReference>
<dbReference type="EMBL" id="CACSLK010024664">
    <property type="protein sequence ID" value="CAA0824144.1"/>
    <property type="molecule type" value="Genomic_DNA"/>
</dbReference>
<evidence type="ECO:0000259" key="1">
    <source>
        <dbReference type="PROSITE" id="PS50878"/>
    </source>
</evidence>
<dbReference type="PANTHER" id="PTHR46890:SF48">
    <property type="entry name" value="RNA-DIRECTED DNA POLYMERASE"/>
    <property type="match status" value="1"/>
</dbReference>
<feature type="non-terminal residue" evidence="2">
    <location>
        <position position="182"/>
    </location>
</feature>
<proteinExistence type="predicted"/>
<reference evidence="2" key="1">
    <citation type="submission" date="2019-12" db="EMBL/GenBank/DDBJ databases">
        <authorList>
            <person name="Scholes J."/>
        </authorList>
    </citation>
    <scope>NUCLEOTIDE SEQUENCE</scope>
</reference>
<dbReference type="AlphaFoldDB" id="A0A9N7RBB8"/>
<comment type="caution">
    <text evidence="2">The sequence shown here is derived from an EMBL/GenBank/DDBJ whole genome shotgun (WGS) entry which is preliminary data.</text>
</comment>
<dbReference type="PROSITE" id="PS50878">
    <property type="entry name" value="RT_POL"/>
    <property type="match status" value="1"/>
</dbReference>
<dbReference type="InterPro" id="IPR052343">
    <property type="entry name" value="Retrotransposon-Effector_Assoc"/>
</dbReference>
<dbReference type="SUPFAM" id="SSF56672">
    <property type="entry name" value="DNA/RNA polymerases"/>
    <property type="match status" value="1"/>
</dbReference>
<feature type="non-terminal residue" evidence="2">
    <location>
        <position position="1"/>
    </location>
</feature>
<sequence>IVGTDVEEAVRDFFSGHQMPESFTSTFIILIPKTSGPSFWSDYRPISLCNVTNKIISKILNSRLAPLLPHLVSPNQSGFIKDRVISDNILLAQEMIHDISHANRKRTPNLVLKLDMAKAYDRVEWSFLRKVLFWMGFPNHWINFVEACVEHCTFSVLINGRPMTFFPSTRGLRQGDPLSPSL</sequence>
<dbReference type="InterPro" id="IPR000477">
    <property type="entry name" value="RT_dom"/>
</dbReference>
<keyword evidence="3" id="KW-1185">Reference proteome</keyword>
<protein>
    <recommendedName>
        <fullName evidence="1">Reverse transcriptase domain-containing protein</fullName>
    </recommendedName>
</protein>
<dbReference type="CDD" id="cd01650">
    <property type="entry name" value="RT_nLTR_like"/>
    <property type="match status" value="1"/>
</dbReference>
<name>A0A9N7RBB8_STRHE</name>
<dbReference type="InterPro" id="IPR043502">
    <property type="entry name" value="DNA/RNA_pol_sf"/>
</dbReference>
<dbReference type="OrthoDB" id="911218at2759"/>
<dbReference type="Proteomes" id="UP001153555">
    <property type="component" value="Unassembled WGS sequence"/>
</dbReference>
<organism evidence="2 3">
    <name type="scientific">Striga hermonthica</name>
    <name type="common">Purple witchweed</name>
    <name type="synonym">Buchnera hermonthica</name>
    <dbReference type="NCBI Taxonomy" id="68872"/>
    <lineage>
        <taxon>Eukaryota</taxon>
        <taxon>Viridiplantae</taxon>
        <taxon>Streptophyta</taxon>
        <taxon>Embryophyta</taxon>
        <taxon>Tracheophyta</taxon>
        <taxon>Spermatophyta</taxon>
        <taxon>Magnoliopsida</taxon>
        <taxon>eudicotyledons</taxon>
        <taxon>Gunneridae</taxon>
        <taxon>Pentapetalae</taxon>
        <taxon>asterids</taxon>
        <taxon>lamiids</taxon>
        <taxon>Lamiales</taxon>
        <taxon>Orobanchaceae</taxon>
        <taxon>Buchnereae</taxon>
        <taxon>Striga</taxon>
    </lineage>
</organism>
<gene>
    <name evidence="2" type="ORF">SHERM_21155</name>
</gene>
<evidence type="ECO:0000313" key="2">
    <source>
        <dbReference type="EMBL" id="CAA0824144.1"/>
    </source>
</evidence>
<dbReference type="Pfam" id="PF00078">
    <property type="entry name" value="RVT_1"/>
    <property type="match status" value="1"/>
</dbReference>
<accession>A0A9N7RBB8</accession>
<evidence type="ECO:0000313" key="3">
    <source>
        <dbReference type="Proteomes" id="UP001153555"/>
    </source>
</evidence>